<evidence type="ECO:0000313" key="2">
    <source>
        <dbReference type="EMBL" id="AEK30651.1"/>
    </source>
</evidence>
<dbReference type="AlphaFoldDB" id="A0A806FU48"/>
<reference evidence="2 3" key="1">
    <citation type="journal article" date="2011" name="J. Bacteriol.">
        <title>Genome Sequence of the Probiotic Strain Bifidobacterium animalis subsp. lactis CNCM I-2494.</title>
        <authorList>
            <person name="Chervaux C."/>
            <person name="Grimaldi C."/>
            <person name="Bolotin A."/>
            <person name="Quinquis B."/>
            <person name="Legrain-Raspaud S."/>
            <person name="van Hylckama Vlieg J.E."/>
            <person name="Denariaz G."/>
            <person name="Smokvina T."/>
        </authorList>
    </citation>
    <scope>NUCLEOTIDE SEQUENCE [LARGE SCALE GENOMIC DNA]</scope>
    <source>
        <strain evidence="2 3">CNCM I-2494</strain>
    </source>
</reference>
<feature type="compositionally biased region" description="Basic residues" evidence="1">
    <location>
        <begin position="1"/>
        <end position="16"/>
    </location>
</feature>
<sequence>MGRKNSHPHQPPHKERHMNQQPHADIDYDPNADTILSAHDWAINTDMTVTEYATNIQAFRNETLQDWEATTPDELRHMADHIRHDYADTLDAIANQWEQHNQGDTTP</sequence>
<name>A0A806FU48_BIFAN</name>
<gene>
    <name evidence="2" type="ORF">BALAC2494_00056</name>
</gene>
<dbReference type="EMBL" id="CP002915">
    <property type="protein sequence ID" value="AEK30651.1"/>
    <property type="molecule type" value="Genomic_DNA"/>
</dbReference>
<dbReference type="Proteomes" id="UP000008394">
    <property type="component" value="Chromosome"/>
</dbReference>
<proteinExistence type="predicted"/>
<protein>
    <submittedName>
        <fullName evidence="2">Uncharacterized protein</fullName>
    </submittedName>
</protein>
<accession>A0A806FU48</accession>
<organism evidence="2 3">
    <name type="scientific">Bifidobacterium animalis subsp. lactis CNCM I-2494</name>
    <dbReference type="NCBI Taxonomy" id="1042403"/>
    <lineage>
        <taxon>Bacteria</taxon>
        <taxon>Bacillati</taxon>
        <taxon>Actinomycetota</taxon>
        <taxon>Actinomycetes</taxon>
        <taxon>Bifidobacteriales</taxon>
        <taxon>Bifidobacteriaceae</taxon>
        <taxon>Bifidobacterium</taxon>
    </lineage>
</organism>
<evidence type="ECO:0000313" key="3">
    <source>
        <dbReference type="Proteomes" id="UP000008394"/>
    </source>
</evidence>
<feature type="region of interest" description="Disordered" evidence="1">
    <location>
        <begin position="1"/>
        <end position="31"/>
    </location>
</feature>
<dbReference type="KEGG" id="bnm:BALAC2494_00056"/>
<evidence type="ECO:0000256" key="1">
    <source>
        <dbReference type="SAM" id="MobiDB-lite"/>
    </source>
</evidence>